<dbReference type="GO" id="GO:0003677">
    <property type="term" value="F:DNA binding"/>
    <property type="evidence" value="ECO:0007669"/>
    <property type="project" value="InterPro"/>
</dbReference>
<dbReference type="RefSeq" id="WP_208263629.1">
    <property type="nucleotide sequence ID" value="NZ_JAGEOJ010000036.1"/>
</dbReference>
<dbReference type="Proteomes" id="UP000669179">
    <property type="component" value="Unassembled WGS sequence"/>
</dbReference>
<dbReference type="InterPro" id="IPR001387">
    <property type="entry name" value="Cro/C1-type_HTH"/>
</dbReference>
<proteinExistence type="predicted"/>
<dbReference type="PROSITE" id="PS50943">
    <property type="entry name" value="HTH_CROC1"/>
    <property type="match status" value="1"/>
</dbReference>
<dbReference type="SMART" id="SM00530">
    <property type="entry name" value="HTH_XRE"/>
    <property type="match status" value="1"/>
</dbReference>
<reference evidence="2" key="1">
    <citation type="submission" date="2021-03" db="EMBL/GenBank/DDBJ databases">
        <authorList>
            <person name="Kanchanasin P."/>
            <person name="Saeng-In P."/>
            <person name="Phongsopitanun W."/>
            <person name="Yuki M."/>
            <person name="Kudo T."/>
            <person name="Ohkuma M."/>
            <person name="Tanasupawat S."/>
        </authorList>
    </citation>
    <scope>NUCLEOTIDE SEQUENCE</scope>
    <source>
        <strain evidence="2">GKU 128</strain>
    </source>
</reference>
<keyword evidence="3" id="KW-1185">Reference proteome</keyword>
<dbReference type="Gene3D" id="1.10.260.40">
    <property type="entry name" value="lambda repressor-like DNA-binding domains"/>
    <property type="match status" value="1"/>
</dbReference>
<organism evidence="2 3">
    <name type="scientific">Actinomadura barringtoniae</name>
    <dbReference type="NCBI Taxonomy" id="1427535"/>
    <lineage>
        <taxon>Bacteria</taxon>
        <taxon>Bacillati</taxon>
        <taxon>Actinomycetota</taxon>
        <taxon>Actinomycetes</taxon>
        <taxon>Streptosporangiales</taxon>
        <taxon>Thermomonosporaceae</taxon>
        <taxon>Actinomadura</taxon>
    </lineage>
</organism>
<evidence type="ECO:0000313" key="3">
    <source>
        <dbReference type="Proteomes" id="UP000669179"/>
    </source>
</evidence>
<dbReference type="InterPro" id="IPR010982">
    <property type="entry name" value="Lambda_DNA-bd_dom_sf"/>
</dbReference>
<accession>A0A939PUS3</accession>
<dbReference type="AlphaFoldDB" id="A0A939PUS3"/>
<dbReference type="Pfam" id="PF13560">
    <property type="entry name" value="HTH_31"/>
    <property type="match status" value="1"/>
</dbReference>
<dbReference type="CDD" id="cd00093">
    <property type="entry name" value="HTH_XRE"/>
    <property type="match status" value="1"/>
</dbReference>
<protein>
    <submittedName>
        <fullName evidence="2">Helix-turn-helix transcriptional regulator</fullName>
    </submittedName>
</protein>
<name>A0A939PUS3_9ACTN</name>
<gene>
    <name evidence="2" type="ORF">J4573_50585</name>
</gene>
<dbReference type="SUPFAM" id="SSF47413">
    <property type="entry name" value="lambda repressor-like DNA-binding domains"/>
    <property type="match status" value="1"/>
</dbReference>
<evidence type="ECO:0000313" key="2">
    <source>
        <dbReference type="EMBL" id="MBO2455404.1"/>
    </source>
</evidence>
<dbReference type="EMBL" id="JAGEOJ010000036">
    <property type="protein sequence ID" value="MBO2455404.1"/>
    <property type="molecule type" value="Genomic_DNA"/>
</dbReference>
<evidence type="ECO:0000259" key="1">
    <source>
        <dbReference type="PROSITE" id="PS50943"/>
    </source>
</evidence>
<sequence length="73" mass="7930">MNQSLGNTVRLRRKALGLTQARLAELVGIDQPTVSRLEAGALVPPIQVLERLADVLELRLTVRLDQGRAAQCG</sequence>
<comment type="caution">
    <text evidence="2">The sequence shown here is derived from an EMBL/GenBank/DDBJ whole genome shotgun (WGS) entry which is preliminary data.</text>
</comment>
<feature type="domain" description="HTH cro/C1-type" evidence="1">
    <location>
        <begin position="9"/>
        <end position="63"/>
    </location>
</feature>